<evidence type="ECO:0000256" key="2">
    <source>
        <dbReference type="ARBA" id="ARBA00023015"/>
    </source>
</evidence>
<dbReference type="CDD" id="cd08423">
    <property type="entry name" value="PBP2_LTTR_like_6"/>
    <property type="match status" value="1"/>
</dbReference>
<dbReference type="InterPro" id="IPR000847">
    <property type="entry name" value="LysR_HTH_N"/>
</dbReference>
<keyword evidence="3" id="KW-0238">DNA-binding</keyword>
<dbReference type="InterPro" id="IPR036390">
    <property type="entry name" value="WH_DNA-bd_sf"/>
</dbReference>
<dbReference type="RefSeq" id="WP_203819631.1">
    <property type="nucleotide sequence ID" value="NZ_BAAABP010000052.1"/>
</dbReference>
<keyword evidence="2" id="KW-0805">Transcription regulation</keyword>
<dbReference type="InterPro" id="IPR036388">
    <property type="entry name" value="WH-like_DNA-bd_sf"/>
</dbReference>
<dbReference type="SUPFAM" id="SSF53850">
    <property type="entry name" value="Periplasmic binding protein-like II"/>
    <property type="match status" value="1"/>
</dbReference>
<organism evidence="6 7">
    <name type="scientific">Paractinoplanes ferrugineus</name>
    <dbReference type="NCBI Taxonomy" id="113564"/>
    <lineage>
        <taxon>Bacteria</taxon>
        <taxon>Bacillati</taxon>
        <taxon>Actinomycetota</taxon>
        <taxon>Actinomycetes</taxon>
        <taxon>Micromonosporales</taxon>
        <taxon>Micromonosporaceae</taxon>
        <taxon>Paractinoplanes</taxon>
    </lineage>
</organism>
<dbReference type="Gene3D" id="3.40.190.10">
    <property type="entry name" value="Periplasmic binding protein-like II"/>
    <property type="match status" value="2"/>
</dbReference>
<keyword evidence="7" id="KW-1185">Reference proteome</keyword>
<comment type="caution">
    <text evidence="6">The sequence shown here is derived from an EMBL/GenBank/DDBJ whole genome shotgun (WGS) entry which is preliminary data.</text>
</comment>
<proteinExistence type="inferred from homology"/>
<evidence type="ECO:0000259" key="5">
    <source>
        <dbReference type="PROSITE" id="PS50931"/>
    </source>
</evidence>
<dbReference type="Proteomes" id="UP000598174">
    <property type="component" value="Unassembled WGS sequence"/>
</dbReference>
<evidence type="ECO:0000313" key="7">
    <source>
        <dbReference type="Proteomes" id="UP000598174"/>
    </source>
</evidence>
<sequence>MHELDVRRLRVLRELSRCGTVTAAAQALHLTPSAVSQQLAALSREAGVPLIEQAGRRVRLTNAARILLDHADEILARIELAQAEVAASLGGATGEVTLGGFAATLSGLALPALHLLRDSSPGLRLRIVEVEHPEAVDLLLRGDLDVVLTIETQQGPAATDGRFHRRPLLTDVLDVALPADHPQAHAPVVDLAGLAQEPWILPHADACLDVSLATCAAAGFTPHVAHSIGDWEGVMTAVSLGLGVALVSRLAGVATRPGVVVRRLEADRPARHITAVLRRGSQHAPHLAAVLRALSDAARPLAHHEEPLNVLA</sequence>
<dbReference type="PANTHER" id="PTHR30346">
    <property type="entry name" value="TRANSCRIPTIONAL DUAL REGULATOR HCAR-RELATED"/>
    <property type="match status" value="1"/>
</dbReference>
<feature type="domain" description="HTH lysR-type" evidence="5">
    <location>
        <begin position="4"/>
        <end position="61"/>
    </location>
</feature>
<dbReference type="GO" id="GO:0003700">
    <property type="term" value="F:DNA-binding transcription factor activity"/>
    <property type="evidence" value="ECO:0007669"/>
    <property type="project" value="InterPro"/>
</dbReference>
<gene>
    <name evidence="6" type="ORF">Afe05nite_50240</name>
</gene>
<dbReference type="Gene3D" id="1.10.10.10">
    <property type="entry name" value="Winged helix-like DNA-binding domain superfamily/Winged helix DNA-binding domain"/>
    <property type="match status" value="1"/>
</dbReference>
<evidence type="ECO:0000256" key="3">
    <source>
        <dbReference type="ARBA" id="ARBA00023125"/>
    </source>
</evidence>
<dbReference type="InterPro" id="IPR005119">
    <property type="entry name" value="LysR_subst-bd"/>
</dbReference>
<dbReference type="PROSITE" id="PS50931">
    <property type="entry name" value="HTH_LYSR"/>
    <property type="match status" value="1"/>
</dbReference>
<dbReference type="SUPFAM" id="SSF46785">
    <property type="entry name" value="Winged helix' DNA-binding domain"/>
    <property type="match status" value="1"/>
</dbReference>
<evidence type="ECO:0000313" key="6">
    <source>
        <dbReference type="EMBL" id="GIE13184.1"/>
    </source>
</evidence>
<name>A0A919J3V9_9ACTN</name>
<dbReference type="Pfam" id="PF00126">
    <property type="entry name" value="HTH_1"/>
    <property type="match status" value="1"/>
</dbReference>
<accession>A0A919J3V9</accession>
<comment type="similarity">
    <text evidence="1">Belongs to the LysR transcriptional regulatory family.</text>
</comment>
<evidence type="ECO:0000256" key="1">
    <source>
        <dbReference type="ARBA" id="ARBA00009437"/>
    </source>
</evidence>
<keyword evidence="4" id="KW-0804">Transcription</keyword>
<dbReference type="AlphaFoldDB" id="A0A919J3V9"/>
<dbReference type="Pfam" id="PF03466">
    <property type="entry name" value="LysR_substrate"/>
    <property type="match status" value="1"/>
</dbReference>
<dbReference type="PANTHER" id="PTHR30346:SF29">
    <property type="entry name" value="LYSR SUBSTRATE-BINDING"/>
    <property type="match status" value="1"/>
</dbReference>
<dbReference type="GO" id="GO:0003677">
    <property type="term" value="F:DNA binding"/>
    <property type="evidence" value="ECO:0007669"/>
    <property type="project" value="UniProtKB-KW"/>
</dbReference>
<dbReference type="GO" id="GO:0032993">
    <property type="term" value="C:protein-DNA complex"/>
    <property type="evidence" value="ECO:0007669"/>
    <property type="project" value="TreeGrafter"/>
</dbReference>
<dbReference type="EMBL" id="BOMM01000047">
    <property type="protein sequence ID" value="GIE13184.1"/>
    <property type="molecule type" value="Genomic_DNA"/>
</dbReference>
<evidence type="ECO:0000256" key="4">
    <source>
        <dbReference type="ARBA" id="ARBA00023163"/>
    </source>
</evidence>
<protein>
    <submittedName>
        <fullName evidence="6">LysR family transcriptional regulator</fullName>
    </submittedName>
</protein>
<reference evidence="6" key="1">
    <citation type="submission" date="2021-01" db="EMBL/GenBank/DDBJ databases">
        <title>Whole genome shotgun sequence of Actinoplanes ferrugineus NBRC 15555.</title>
        <authorList>
            <person name="Komaki H."/>
            <person name="Tamura T."/>
        </authorList>
    </citation>
    <scope>NUCLEOTIDE SEQUENCE</scope>
    <source>
        <strain evidence="6">NBRC 15555</strain>
    </source>
</reference>